<name>A0A939QF51_9MICO</name>
<protein>
    <submittedName>
        <fullName evidence="6">LysR family transcriptional regulator</fullName>
    </submittedName>
</protein>
<dbReference type="SUPFAM" id="SSF46785">
    <property type="entry name" value="Winged helix' DNA-binding domain"/>
    <property type="match status" value="1"/>
</dbReference>
<evidence type="ECO:0000313" key="6">
    <source>
        <dbReference type="EMBL" id="MBO2990766.1"/>
    </source>
</evidence>
<dbReference type="RefSeq" id="WP_208240020.1">
    <property type="nucleotide sequence ID" value="NZ_BAAAQU010000002.1"/>
</dbReference>
<comment type="similarity">
    <text evidence="1">Belongs to the LysR transcriptional regulatory family.</text>
</comment>
<dbReference type="GO" id="GO:0032993">
    <property type="term" value="C:protein-DNA complex"/>
    <property type="evidence" value="ECO:0007669"/>
    <property type="project" value="TreeGrafter"/>
</dbReference>
<dbReference type="InterPro" id="IPR036390">
    <property type="entry name" value="WH_DNA-bd_sf"/>
</dbReference>
<dbReference type="InterPro" id="IPR036388">
    <property type="entry name" value="WH-like_DNA-bd_sf"/>
</dbReference>
<dbReference type="Gene3D" id="3.40.190.10">
    <property type="entry name" value="Periplasmic binding protein-like II"/>
    <property type="match status" value="2"/>
</dbReference>
<gene>
    <name evidence="6" type="ORF">J4H85_12250</name>
</gene>
<proteinExistence type="inferred from homology"/>
<comment type="caution">
    <text evidence="6">The sequence shown here is derived from an EMBL/GenBank/DDBJ whole genome shotgun (WGS) entry which is preliminary data.</text>
</comment>
<sequence length="302" mass="33115">MADRFSITLNQLTYFTACARHLNMTAASQELHVAQSAVSTAISHLEQTLGATLFVRQHSKGLVLTRAGEKLLQDSRDIFDLLTESIDAIREDQEEVRGTLRLACFTTFGPFILPTLVQRLSERHPGLTIEITEGDYAENLAALRAGQADLAINYDYTHREGLPSEVVGEARPHVLVHADHPLASRGSVALAELADDDLILLDLPGSFDYFLGVLLHAGVTPRVRYRSSNYETVRSMVAKGLGSSILNQRPLTDRTYGGDPVVVLEISDPVPTLNISLFSLGQSQRSARVRAVTEELRAVLAK</sequence>
<dbReference type="InterPro" id="IPR000847">
    <property type="entry name" value="LysR_HTH_N"/>
</dbReference>
<dbReference type="EMBL" id="JAGFBF010000005">
    <property type="protein sequence ID" value="MBO2990766.1"/>
    <property type="molecule type" value="Genomic_DNA"/>
</dbReference>
<evidence type="ECO:0000256" key="1">
    <source>
        <dbReference type="ARBA" id="ARBA00009437"/>
    </source>
</evidence>
<dbReference type="SUPFAM" id="SSF53850">
    <property type="entry name" value="Periplasmic binding protein-like II"/>
    <property type="match status" value="1"/>
</dbReference>
<keyword evidence="2" id="KW-0805">Transcription regulation</keyword>
<dbReference type="GO" id="GO:0003700">
    <property type="term" value="F:DNA-binding transcription factor activity"/>
    <property type="evidence" value="ECO:0007669"/>
    <property type="project" value="InterPro"/>
</dbReference>
<dbReference type="Pfam" id="PF03466">
    <property type="entry name" value="LysR_substrate"/>
    <property type="match status" value="1"/>
</dbReference>
<evidence type="ECO:0000256" key="3">
    <source>
        <dbReference type="ARBA" id="ARBA00023125"/>
    </source>
</evidence>
<evidence type="ECO:0000259" key="5">
    <source>
        <dbReference type="PROSITE" id="PS50931"/>
    </source>
</evidence>
<dbReference type="Gene3D" id="1.10.10.10">
    <property type="entry name" value="Winged helix-like DNA-binding domain superfamily/Winged helix DNA-binding domain"/>
    <property type="match status" value="1"/>
</dbReference>
<organism evidence="6 7">
    <name type="scientific">Leucobacter tardus</name>
    <dbReference type="NCBI Taxonomy" id="501483"/>
    <lineage>
        <taxon>Bacteria</taxon>
        <taxon>Bacillati</taxon>
        <taxon>Actinomycetota</taxon>
        <taxon>Actinomycetes</taxon>
        <taxon>Micrococcales</taxon>
        <taxon>Microbacteriaceae</taxon>
        <taxon>Leucobacter</taxon>
    </lineage>
</organism>
<dbReference type="PRINTS" id="PR00039">
    <property type="entry name" value="HTHLYSR"/>
</dbReference>
<reference evidence="6" key="1">
    <citation type="submission" date="2021-03" db="EMBL/GenBank/DDBJ databases">
        <title>Leucobacter chromiisoli sp. nov., isolated from chromium-containing soil of chemical plant.</title>
        <authorList>
            <person name="Xu Z."/>
        </authorList>
    </citation>
    <scope>NUCLEOTIDE SEQUENCE</scope>
    <source>
        <strain evidence="6">K 70/01</strain>
    </source>
</reference>
<dbReference type="FunFam" id="1.10.10.10:FF:000001">
    <property type="entry name" value="LysR family transcriptional regulator"/>
    <property type="match status" value="1"/>
</dbReference>
<dbReference type="Pfam" id="PF00126">
    <property type="entry name" value="HTH_1"/>
    <property type="match status" value="1"/>
</dbReference>
<dbReference type="PANTHER" id="PTHR30346">
    <property type="entry name" value="TRANSCRIPTIONAL DUAL REGULATOR HCAR-RELATED"/>
    <property type="match status" value="1"/>
</dbReference>
<evidence type="ECO:0000313" key="7">
    <source>
        <dbReference type="Proteomes" id="UP000668403"/>
    </source>
</evidence>
<dbReference type="InterPro" id="IPR005119">
    <property type="entry name" value="LysR_subst-bd"/>
</dbReference>
<accession>A0A939QF51</accession>
<evidence type="ECO:0000256" key="2">
    <source>
        <dbReference type="ARBA" id="ARBA00023015"/>
    </source>
</evidence>
<dbReference type="Proteomes" id="UP000668403">
    <property type="component" value="Unassembled WGS sequence"/>
</dbReference>
<dbReference type="PROSITE" id="PS50931">
    <property type="entry name" value="HTH_LYSR"/>
    <property type="match status" value="1"/>
</dbReference>
<keyword evidence="7" id="KW-1185">Reference proteome</keyword>
<keyword evidence="4" id="KW-0804">Transcription</keyword>
<keyword evidence="3" id="KW-0238">DNA-binding</keyword>
<dbReference type="AlphaFoldDB" id="A0A939QF51"/>
<dbReference type="PANTHER" id="PTHR30346:SF0">
    <property type="entry name" value="HCA OPERON TRANSCRIPTIONAL ACTIVATOR HCAR"/>
    <property type="match status" value="1"/>
</dbReference>
<feature type="domain" description="HTH lysR-type" evidence="5">
    <location>
        <begin position="7"/>
        <end position="65"/>
    </location>
</feature>
<evidence type="ECO:0000256" key="4">
    <source>
        <dbReference type="ARBA" id="ARBA00023163"/>
    </source>
</evidence>
<dbReference type="GO" id="GO:0003677">
    <property type="term" value="F:DNA binding"/>
    <property type="evidence" value="ECO:0007669"/>
    <property type="project" value="UniProtKB-KW"/>
</dbReference>